<accession>A0A1C7NJK4</accession>
<dbReference type="Pfam" id="PF16499">
    <property type="entry name" value="Melibiase_2"/>
    <property type="match status" value="1"/>
</dbReference>
<dbReference type="SUPFAM" id="SSF51445">
    <property type="entry name" value="(Trans)glycosidases"/>
    <property type="match status" value="1"/>
</dbReference>
<proteinExistence type="inferred from homology"/>
<protein>
    <recommendedName>
        <fullName evidence="3">alpha-galactosidase</fullName>
        <ecNumber evidence="3">3.2.1.22</ecNumber>
    </recommendedName>
</protein>
<dbReference type="PANTHER" id="PTHR11452:SF75">
    <property type="entry name" value="ALPHA-GALACTOSIDASE MEL1"/>
    <property type="match status" value="1"/>
</dbReference>
<evidence type="ECO:0000313" key="9">
    <source>
        <dbReference type="Proteomes" id="UP000093000"/>
    </source>
</evidence>
<evidence type="ECO:0000256" key="5">
    <source>
        <dbReference type="ARBA" id="ARBA00022801"/>
    </source>
</evidence>
<keyword evidence="5" id="KW-0378">Hydrolase</keyword>
<organism evidence="8 9">
    <name type="scientific">Choanephora cucurbitarum</name>
    <dbReference type="NCBI Taxonomy" id="101091"/>
    <lineage>
        <taxon>Eukaryota</taxon>
        <taxon>Fungi</taxon>
        <taxon>Fungi incertae sedis</taxon>
        <taxon>Mucoromycota</taxon>
        <taxon>Mucoromycotina</taxon>
        <taxon>Mucoromycetes</taxon>
        <taxon>Mucorales</taxon>
        <taxon>Mucorineae</taxon>
        <taxon>Choanephoraceae</taxon>
        <taxon>Choanephoroideae</taxon>
        <taxon>Choanephora</taxon>
    </lineage>
</organism>
<dbReference type="Proteomes" id="UP000093000">
    <property type="component" value="Unassembled WGS sequence"/>
</dbReference>
<keyword evidence="6" id="KW-0326">Glycosidase</keyword>
<dbReference type="AlphaFoldDB" id="A0A1C7NJK4"/>
<dbReference type="Pfam" id="PF17801">
    <property type="entry name" value="Melibiase_C"/>
    <property type="match status" value="1"/>
</dbReference>
<sequence>MLEQKKDLDSRVSKPKLVPEFAKKPLLGFSTWSLQLLDDVPGYGGKHTNPWFNEDNIKEISDTMKAKMPNYEYINLDSGWCSECDEFGRWSVNKEIFPNGLRPVSDYLKKNGHKLGVYILPGIRQDGVTQKKRIKGTEYTLDQLTPSRREGCGFKGTTFMPDEHNELVQAYYDSIADLFHEWGVSFVKLDAVGPGGGSEYYPCTSPDNRACTQMMYHAFRRYDIWLEISWQLDVGYADEWAHISNGARIYVDIESYSTKTMTSSHRVMQRITPCEKWAEKHVVGSEYGFYIDLDAVLVGMTVDGKCVDGLDNDDVRQTYISFWAIVSSVFYTGADPRRIPDKYLSWYNHPEILEIHQSGVMAKPIGSGNVWQNRKQVWWKQLKDGRIYVCLLNAHTYIFMLGLSHEVTLDLAAIGLQRAKLKDVWTGEQLGIYDNKYSIVLRAGQSQTLLVTPA</sequence>
<dbReference type="InterPro" id="IPR002241">
    <property type="entry name" value="Glyco_hydro_27"/>
</dbReference>
<dbReference type="EMBL" id="LUGH01000102">
    <property type="protein sequence ID" value="OBZ89307.1"/>
    <property type="molecule type" value="Genomic_DNA"/>
</dbReference>
<dbReference type="Gene3D" id="3.20.20.70">
    <property type="entry name" value="Aldolase class I"/>
    <property type="match status" value="1"/>
</dbReference>
<dbReference type="STRING" id="101091.A0A1C7NJK4"/>
<dbReference type="CDD" id="cd14792">
    <property type="entry name" value="GH27"/>
    <property type="match status" value="1"/>
</dbReference>
<keyword evidence="4" id="KW-0732">Signal</keyword>
<evidence type="ECO:0000256" key="4">
    <source>
        <dbReference type="ARBA" id="ARBA00022729"/>
    </source>
</evidence>
<dbReference type="FunCoup" id="A0A1C7NJK4">
    <property type="interactions" value="181"/>
</dbReference>
<gene>
    <name evidence="8" type="primary">aglD</name>
    <name evidence="8" type="ORF">A0J61_02639</name>
</gene>
<evidence type="ECO:0000313" key="8">
    <source>
        <dbReference type="EMBL" id="OBZ89307.1"/>
    </source>
</evidence>
<evidence type="ECO:0000256" key="2">
    <source>
        <dbReference type="ARBA" id="ARBA00009743"/>
    </source>
</evidence>
<evidence type="ECO:0000256" key="1">
    <source>
        <dbReference type="ARBA" id="ARBA00001255"/>
    </source>
</evidence>
<dbReference type="EC" id="3.2.1.22" evidence="3"/>
<dbReference type="GO" id="GO:0004557">
    <property type="term" value="F:alpha-galactosidase activity"/>
    <property type="evidence" value="ECO:0007669"/>
    <property type="project" value="UniProtKB-EC"/>
</dbReference>
<evidence type="ECO:0000256" key="3">
    <source>
        <dbReference type="ARBA" id="ARBA00012755"/>
    </source>
</evidence>
<feature type="domain" description="Alpha galactosidase C-terminal" evidence="7">
    <location>
        <begin position="374"/>
        <end position="448"/>
    </location>
</feature>
<dbReference type="InterPro" id="IPR017853">
    <property type="entry name" value="GH"/>
</dbReference>
<dbReference type="OrthoDB" id="5795902at2759"/>
<comment type="similarity">
    <text evidence="2">Belongs to the glycosyl hydrolase 27 family.</text>
</comment>
<name>A0A1C7NJK4_9FUNG</name>
<dbReference type="SUPFAM" id="SSF51011">
    <property type="entry name" value="Glycosyl hydrolase domain"/>
    <property type="match status" value="1"/>
</dbReference>
<dbReference type="InParanoid" id="A0A1C7NJK4"/>
<comment type="caution">
    <text evidence="8">The sequence shown here is derived from an EMBL/GenBank/DDBJ whole genome shotgun (WGS) entry which is preliminary data.</text>
</comment>
<dbReference type="Gene3D" id="2.60.40.1180">
    <property type="entry name" value="Golgi alpha-mannosidase II"/>
    <property type="match status" value="1"/>
</dbReference>
<dbReference type="InterPro" id="IPR013780">
    <property type="entry name" value="Glyco_hydro_b"/>
</dbReference>
<evidence type="ECO:0000259" key="7">
    <source>
        <dbReference type="Pfam" id="PF17801"/>
    </source>
</evidence>
<keyword evidence="9" id="KW-1185">Reference proteome</keyword>
<reference evidence="8 9" key="1">
    <citation type="submission" date="2016-03" db="EMBL/GenBank/DDBJ databases">
        <title>Choanephora cucurbitarum.</title>
        <authorList>
            <person name="Min B."/>
            <person name="Park H."/>
            <person name="Park J.-H."/>
            <person name="Shin H.-D."/>
            <person name="Choi I.-G."/>
        </authorList>
    </citation>
    <scope>NUCLEOTIDE SEQUENCE [LARGE SCALE GENOMIC DNA]</scope>
    <source>
        <strain evidence="8 9">KUS-F28377</strain>
    </source>
</reference>
<dbReference type="PANTHER" id="PTHR11452">
    <property type="entry name" value="ALPHA-GALACTOSIDASE/ALPHA-N-ACETYLGALACTOSAMINIDASE"/>
    <property type="match status" value="1"/>
</dbReference>
<evidence type="ECO:0000256" key="6">
    <source>
        <dbReference type="ARBA" id="ARBA00023295"/>
    </source>
</evidence>
<comment type="catalytic activity">
    <reaction evidence="1">
        <text>Hydrolysis of terminal, non-reducing alpha-D-galactose residues in alpha-D-galactosides, including galactose oligosaccharides, galactomannans and galactolipids.</text>
        <dbReference type="EC" id="3.2.1.22"/>
    </reaction>
</comment>
<dbReference type="GO" id="GO:0005975">
    <property type="term" value="P:carbohydrate metabolic process"/>
    <property type="evidence" value="ECO:0007669"/>
    <property type="project" value="InterPro"/>
</dbReference>
<dbReference type="InterPro" id="IPR013785">
    <property type="entry name" value="Aldolase_TIM"/>
</dbReference>
<dbReference type="InterPro" id="IPR041233">
    <property type="entry name" value="Melibiase_C"/>
</dbReference>